<dbReference type="Gene3D" id="2.170.130.10">
    <property type="entry name" value="TonB-dependent receptor, plug domain"/>
    <property type="match status" value="1"/>
</dbReference>
<evidence type="ECO:0000256" key="6">
    <source>
        <dbReference type="ARBA" id="ARBA00023077"/>
    </source>
</evidence>
<feature type="domain" description="TonB-dependent receptor-like beta-barrel" evidence="13">
    <location>
        <begin position="348"/>
        <end position="857"/>
    </location>
</feature>
<keyword evidence="4 10" id="KW-1134">Transmembrane beta strand</keyword>
<dbReference type="Pfam" id="PF00593">
    <property type="entry name" value="TonB_dep_Rec_b-barrel"/>
    <property type="match status" value="1"/>
</dbReference>
<keyword evidence="8 15" id="KW-0675">Receptor</keyword>
<comment type="subcellular location">
    <subcellularLocation>
        <location evidence="1 10">Cell outer membrane</location>
        <topology evidence="1 10">Multi-pass membrane protein</topology>
    </subcellularLocation>
</comment>
<organism evidence="15 16">
    <name type="scientific">Pseudaquabacterium inlustre</name>
    <dbReference type="NCBI Taxonomy" id="2984192"/>
    <lineage>
        <taxon>Bacteria</taxon>
        <taxon>Pseudomonadati</taxon>
        <taxon>Pseudomonadota</taxon>
        <taxon>Betaproteobacteria</taxon>
        <taxon>Burkholderiales</taxon>
        <taxon>Sphaerotilaceae</taxon>
        <taxon>Pseudaquabacterium</taxon>
    </lineage>
</organism>
<accession>A0ABU9CQ64</accession>
<evidence type="ECO:0000256" key="11">
    <source>
        <dbReference type="RuleBase" id="RU003357"/>
    </source>
</evidence>
<dbReference type="Gene3D" id="2.40.170.20">
    <property type="entry name" value="TonB-dependent receptor, beta-barrel domain"/>
    <property type="match status" value="1"/>
</dbReference>
<evidence type="ECO:0000313" key="16">
    <source>
        <dbReference type="Proteomes" id="UP001365405"/>
    </source>
</evidence>
<proteinExistence type="inferred from homology"/>
<dbReference type="InterPro" id="IPR037066">
    <property type="entry name" value="Plug_dom_sf"/>
</dbReference>
<evidence type="ECO:0000256" key="10">
    <source>
        <dbReference type="PROSITE-ProRule" id="PRU01360"/>
    </source>
</evidence>
<evidence type="ECO:0000259" key="14">
    <source>
        <dbReference type="Pfam" id="PF07715"/>
    </source>
</evidence>
<dbReference type="Proteomes" id="UP001365405">
    <property type="component" value="Unassembled WGS sequence"/>
</dbReference>
<dbReference type="RefSeq" id="WP_341412455.1">
    <property type="nucleotide sequence ID" value="NZ_JBBUTH010000010.1"/>
</dbReference>
<name>A0ABU9CQ64_9BURK</name>
<dbReference type="SUPFAM" id="SSF56935">
    <property type="entry name" value="Porins"/>
    <property type="match status" value="1"/>
</dbReference>
<keyword evidence="5 10" id="KW-0812">Transmembrane</keyword>
<keyword evidence="9 10" id="KW-0998">Cell outer membrane</keyword>
<keyword evidence="16" id="KW-1185">Reference proteome</keyword>
<evidence type="ECO:0000256" key="3">
    <source>
        <dbReference type="ARBA" id="ARBA00022448"/>
    </source>
</evidence>
<comment type="similarity">
    <text evidence="2 10 11">Belongs to the TonB-dependent receptor family.</text>
</comment>
<dbReference type="InterPro" id="IPR012910">
    <property type="entry name" value="Plug_dom"/>
</dbReference>
<comment type="caution">
    <text evidence="15">The sequence shown here is derived from an EMBL/GenBank/DDBJ whole genome shotgun (WGS) entry which is preliminary data.</text>
</comment>
<dbReference type="InterPro" id="IPR036942">
    <property type="entry name" value="Beta-barrel_TonB_sf"/>
</dbReference>
<dbReference type="PROSITE" id="PS52016">
    <property type="entry name" value="TONB_DEPENDENT_REC_3"/>
    <property type="match status" value="1"/>
</dbReference>
<dbReference type="InterPro" id="IPR000531">
    <property type="entry name" value="Beta-barrel_TonB"/>
</dbReference>
<evidence type="ECO:0000256" key="7">
    <source>
        <dbReference type="ARBA" id="ARBA00023136"/>
    </source>
</evidence>
<evidence type="ECO:0000256" key="5">
    <source>
        <dbReference type="ARBA" id="ARBA00022692"/>
    </source>
</evidence>
<sequence length="897" mass="93615">MNHRLHPTAAAAMALATLLAAAAQAQAQTAAAAADTASSSEVVITGSRIRGAPAIGAPVGAVSRDDIETSGASSTAQIIQQMPQVFNLGVSESSRGQGGGAGNITYGSGINLRGIGPFATLVLVNGHRIIGQGTSAASVDPNVLPSLAIERMEVVADGASALYGSDAVAGVANLIMRRGERGGQALVRFGVADGYHERQIGVLYGHKWQGGQITLTAENTLRSQLSGRDRDFFRGDLRAQGGGDYRSTQCSPGNIVISGTSYAIPTGGVTTATAGSLVAGTSNKCDNLQIQDLLPRQERNSLAFTFNHTLTPTLALWADGFASQRDYSFNPGALSANLTVPSTNPFYVRPAGAPAGTSETVTYSFINDLPVNTNNGRSKSVQLTVGADVTLAAGWKAGAMFGIGDNRDLAVTLGGLNTAAITAALADTNPATALNVFGSGANNPATLAKIANNVAYSPGHTRFQNYQLKADGPVVELPGGTLRAAVGYEGQRLLTVGGQTTGPATNPTFGEVSLRREVDSLYAEALVPVVGERNGVPFMRSLNVSLASRTDRYSDVGSTSNPKLGVTWVPVDGVALRGSYGTSFRAPGLTQIRGFANGGRGGLYVQNYSDPTLGGALRVGVAISGNNPDLKPETAKTKTLGIDWTPKFITRTKFSLTWFDIEYDNQITGYLSDLTVLNREAQFAGTSVIQRNPSAETVAALIAKYPLASGVLPANWTLVIDGRQMNLARSQSRGVDFSANSRVSLGERGEVMLGLSGTVFTSYRVALTPGGALVDQLNTIYNPLRFKARGTAGWVRGPLQLNLAINHQNAYDNTLASPVQRVASNTTADVRAAWAFESDGPFGLLKDATVALGVTNLADRKPPFVNVAQSTNGGGGFDPTLTNPIGRIVSVSFDKRF</sequence>
<evidence type="ECO:0000256" key="4">
    <source>
        <dbReference type="ARBA" id="ARBA00022452"/>
    </source>
</evidence>
<reference evidence="15 16" key="1">
    <citation type="submission" date="2024-04" db="EMBL/GenBank/DDBJ databases">
        <title>Novel species of the genus Ideonella isolated from streams.</title>
        <authorList>
            <person name="Lu H."/>
        </authorList>
    </citation>
    <scope>NUCLEOTIDE SEQUENCE [LARGE SCALE GENOMIC DNA]</scope>
    <source>
        <strain evidence="15 16">DXS22W</strain>
    </source>
</reference>
<protein>
    <submittedName>
        <fullName evidence="15">TonB-dependent receptor</fullName>
    </submittedName>
</protein>
<evidence type="ECO:0000259" key="13">
    <source>
        <dbReference type="Pfam" id="PF00593"/>
    </source>
</evidence>
<evidence type="ECO:0000256" key="8">
    <source>
        <dbReference type="ARBA" id="ARBA00023170"/>
    </source>
</evidence>
<dbReference type="EMBL" id="JBBUTH010000010">
    <property type="protein sequence ID" value="MEK8052732.1"/>
    <property type="molecule type" value="Genomic_DNA"/>
</dbReference>
<dbReference type="PANTHER" id="PTHR47234:SF2">
    <property type="entry name" value="TONB-DEPENDENT RECEPTOR"/>
    <property type="match status" value="1"/>
</dbReference>
<evidence type="ECO:0000256" key="1">
    <source>
        <dbReference type="ARBA" id="ARBA00004571"/>
    </source>
</evidence>
<evidence type="ECO:0000313" key="15">
    <source>
        <dbReference type="EMBL" id="MEK8052732.1"/>
    </source>
</evidence>
<keyword evidence="12" id="KW-0732">Signal</keyword>
<feature type="chain" id="PRO_5045413244" evidence="12">
    <location>
        <begin position="28"/>
        <end position="897"/>
    </location>
</feature>
<feature type="signal peptide" evidence="12">
    <location>
        <begin position="1"/>
        <end position="27"/>
    </location>
</feature>
<keyword evidence="7 10" id="KW-0472">Membrane</keyword>
<dbReference type="Pfam" id="PF07715">
    <property type="entry name" value="Plug"/>
    <property type="match status" value="1"/>
</dbReference>
<evidence type="ECO:0000256" key="9">
    <source>
        <dbReference type="ARBA" id="ARBA00023237"/>
    </source>
</evidence>
<dbReference type="PANTHER" id="PTHR47234">
    <property type="match status" value="1"/>
</dbReference>
<keyword evidence="3 10" id="KW-0813">Transport</keyword>
<evidence type="ECO:0000256" key="12">
    <source>
        <dbReference type="SAM" id="SignalP"/>
    </source>
</evidence>
<gene>
    <name evidence="15" type="ORF">AACH10_20950</name>
</gene>
<feature type="domain" description="TonB-dependent receptor plug" evidence="14">
    <location>
        <begin position="57"/>
        <end position="171"/>
    </location>
</feature>
<evidence type="ECO:0000256" key="2">
    <source>
        <dbReference type="ARBA" id="ARBA00009810"/>
    </source>
</evidence>
<dbReference type="InterPro" id="IPR039426">
    <property type="entry name" value="TonB-dep_rcpt-like"/>
</dbReference>
<keyword evidence="6 11" id="KW-0798">TonB box</keyword>